<accession>A0A1W6MNH1</accession>
<dbReference type="EMBL" id="CP019344">
    <property type="protein sequence ID" value="ARN79135.1"/>
    <property type="molecule type" value="Genomic_DNA"/>
</dbReference>
<dbReference type="STRING" id="331648.BST97_14710"/>
<feature type="domain" description="Outer membrane protein beta-barrel" evidence="2">
    <location>
        <begin position="18"/>
        <end position="168"/>
    </location>
</feature>
<reference evidence="3 4" key="1">
    <citation type="submission" date="2016-11" db="EMBL/GenBank/DDBJ databases">
        <title>Trade-off between light-utilization and light-protection in marine flavobacteria.</title>
        <authorList>
            <person name="Kumagai Y."/>
        </authorList>
    </citation>
    <scope>NUCLEOTIDE SEQUENCE [LARGE SCALE GENOMIC DNA]</scope>
    <source>
        <strain evidence="3 4">JCM 13191</strain>
    </source>
</reference>
<dbReference type="RefSeq" id="WP_085767939.1">
    <property type="nucleotide sequence ID" value="NZ_CP019344.1"/>
</dbReference>
<feature type="signal peptide" evidence="1">
    <location>
        <begin position="1"/>
        <end position="18"/>
    </location>
</feature>
<keyword evidence="1" id="KW-0732">Signal</keyword>
<proteinExistence type="predicted"/>
<dbReference type="OrthoDB" id="1431594at2"/>
<evidence type="ECO:0000313" key="3">
    <source>
        <dbReference type="EMBL" id="ARN79135.1"/>
    </source>
</evidence>
<evidence type="ECO:0000313" key="4">
    <source>
        <dbReference type="Proteomes" id="UP000193431"/>
    </source>
</evidence>
<dbReference type="SUPFAM" id="SSF56925">
    <property type="entry name" value="OMPA-like"/>
    <property type="match status" value="1"/>
</dbReference>
<keyword evidence="4" id="KW-1185">Reference proteome</keyword>
<evidence type="ECO:0000259" key="2">
    <source>
        <dbReference type="Pfam" id="PF13568"/>
    </source>
</evidence>
<feature type="chain" id="PRO_5012325868" description="Outer membrane protein beta-barrel domain-containing protein" evidence="1">
    <location>
        <begin position="19"/>
        <end position="199"/>
    </location>
</feature>
<name>A0A1W6MNH1_9FLAO</name>
<dbReference type="InterPro" id="IPR025665">
    <property type="entry name" value="Beta-barrel_OMP_2"/>
</dbReference>
<dbReference type="Pfam" id="PF13568">
    <property type="entry name" value="OMP_b-brl_2"/>
    <property type="match status" value="1"/>
</dbReference>
<gene>
    <name evidence="3" type="ORF">BST97_14710</name>
</gene>
<organism evidence="3 4">
    <name type="scientific">Nonlabens spongiae</name>
    <dbReference type="NCBI Taxonomy" id="331648"/>
    <lineage>
        <taxon>Bacteria</taxon>
        <taxon>Pseudomonadati</taxon>
        <taxon>Bacteroidota</taxon>
        <taxon>Flavobacteriia</taxon>
        <taxon>Flavobacteriales</taxon>
        <taxon>Flavobacteriaceae</taxon>
        <taxon>Nonlabens</taxon>
    </lineage>
</organism>
<protein>
    <recommendedName>
        <fullName evidence="2">Outer membrane protein beta-barrel domain-containing protein</fullName>
    </recommendedName>
</protein>
<sequence length="199" mass="22361">MKKLIFIFVILCTSLTYAQNNNAFGLRAGLGYGSTGDLSTDLENIEDPDGNVGYQFGFFAKFDLGPVYLRPELLYSRLFSDYSEGRFDLEQINAPVLIGVNVVGPLNLFAGPSLNYTLDTEFEENVRAGNRFDFEDIEDRFTVGVQFGASVYFNNLEVGLRYDRALNENEARFVGNNGLGERRIDSRTEQFILALSLQL</sequence>
<dbReference type="Gene3D" id="2.40.160.20">
    <property type="match status" value="1"/>
</dbReference>
<evidence type="ECO:0000256" key="1">
    <source>
        <dbReference type="SAM" id="SignalP"/>
    </source>
</evidence>
<dbReference type="InterPro" id="IPR011250">
    <property type="entry name" value="OMP/PagP_B-barrel"/>
</dbReference>
<dbReference type="Proteomes" id="UP000193431">
    <property type="component" value="Chromosome"/>
</dbReference>
<dbReference type="AlphaFoldDB" id="A0A1W6MNH1"/>